<feature type="transmembrane region" description="Helical" evidence="1">
    <location>
        <begin position="89"/>
        <end position="110"/>
    </location>
</feature>
<feature type="transmembrane region" description="Helical" evidence="1">
    <location>
        <begin position="21"/>
        <end position="42"/>
    </location>
</feature>
<evidence type="ECO:0000313" key="2">
    <source>
        <dbReference type="EMBL" id="MBO8414636.1"/>
    </source>
</evidence>
<dbReference type="Proteomes" id="UP000823629">
    <property type="component" value="Unassembled WGS sequence"/>
</dbReference>
<feature type="transmembrane region" description="Helical" evidence="1">
    <location>
        <begin position="182"/>
        <end position="207"/>
    </location>
</feature>
<feature type="transmembrane region" description="Helical" evidence="1">
    <location>
        <begin position="156"/>
        <end position="176"/>
    </location>
</feature>
<dbReference type="EMBL" id="JADING010000119">
    <property type="protein sequence ID" value="MBO8414636.1"/>
    <property type="molecule type" value="Genomic_DNA"/>
</dbReference>
<name>A0A9D9GS19_9BACL</name>
<organism evidence="2 3">
    <name type="scientific">Candidatus Scatoplasma merdavium</name>
    <dbReference type="NCBI Taxonomy" id="2840932"/>
    <lineage>
        <taxon>Bacteria</taxon>
        <taxon>Bacillati</taxon>
        <taxon>Bacillota</taxon>
        <taxon>Bacilli</taxon>
        <taxon>Bacillales</taxon>
        <taxon>Candidatus Scatoplasma</taxon>
    </lineage>
</organism>
<sequence length="230" mass="26643">MIETIKKYAKEILFKYRSLSYVQKSNINTFIISLFSLLWLAAKFFLSVYYKSIIFISSSSFSAVVLFAKAVYLDSLLRGKVSEKNKLKYYGIMNFCVYLSSSSYIAYWGYAMGNPNVLSFPLSQVIWFVSVSLIESISAIYGIYRERKERDFLLQGLKCINLSTAIGSTSVAIISLCSYEKFFGFLSNYAIAYWMVFVGFYMSFNLARNIKMYKRMKLLAFTRLNREELV</sequence>
<proteinExistence type="predicted"/>
<gene>
    <name evidence="2" type="ORF">IAC78_04120</name>
</gene>
<keyword evidence="1" id="KW-0472">Membrane</keyword>
<reference evidence="2" key="2">
    <citation type="journal article" date="2021" name="PeerJ">
        <title>Extensive microbial diversity within the chicken gut microbiome revealed by metagenomics and culture.</title>
        <authorList>
            <person name="Gilroy R."/>
            <person name="Ravi A."/>
            <person name="Getino M."/>
            <person name="Pursley I."/>
            <person name="Horton D.L."/>
            <person name="Alikhan N.F."/>
            <person name="Baker D."/>
            <person name="Gharbi K."/>
            <person name="Hall N."/>
            <person name="Watson M."/>
            <person name="Adriaenssens E.M."/>
            <person name="Foster-Nyarko E."/>
            <person name="Jarju S."/>
            <person name="Secka A."/>
            <person name="Antonio M."/>
            <person name="Oren A."/>
            <person name="Chaudhuri R.R."/>
            <person name="La Ragione R."/>
            <person name="Hildebrand F."/>
            <person name="Pallen M.J."/>
        </authorList>
    </citation>
    <scope>NUCLEOTIDE SEQUENCE</scope>
    <source>
        <strain evidence="2">1748</strain>
    </source>
</reference>
<reference evidence="2" key="1">
    <citation type="submission" date="2020-10" db="EMBL/GenBank/DDBJ databases">
        <authorList>
            <person name="Gilroy R."/>
        </authorList>
    </citation>
    <scope>NUCLEOTIDE SEQUENCE</scope>
    <source>
        <strain evidence="2">1748</strain>
    </source>
</reference>
<feature type="transmembrane region" description="Helical" evidence="1">
    <location>
        <begin position="125"/>
        <end position="144"/>
    </location>
</feature>
<evidence type="ECO:0000313" key="3">
    <source>
        <dbReference type="Proteomes" id="UP000823629"/>
    </source>
</evidence>
<comment type="caution">
    <text evidence="2">The sequence shown here is derived from an EMBL/GenBank/DDBJ whole genome shotgun (WGS) entry which is preliminary data.</text>
</comment>
<protein>
    <submittedName>
        <fullName evidence="2">Uncharacterized protein</fullName>
    </submittedName>
</protein>
<keyword evidence="1" id="KW-0812">Transmembrane</keyword>
<keyword evidence="1" id="KW-1133">Transmembrane helix</keyword>
<feature type="transmembrane region" description="Helical" evidence="1">
    <location>
        <begin position="48"/>
        <end position="68"/>
    </location>
</feature>
<dbReference type="AlphaFoldDB" id="A0A9D9GS19"/>
<accession>A0A9D9GS19</accession>
<evidence type="ECO:0000256" key="1">
    <source>
        <dbReference type="SAM" id="Phobius"/>
    </source>
</evidence>